<dbReference type="Proteomes" id="UP000177625">
    <property type="component" value="Unassembled WGS sequence"/>
</dbReference>
<organism evidence="1 2">
    <name type="scientific">Rhynchosporium secalis</name>
    <name type="common">Barley scald fungus</name>
    <dbReference type="NCBI Taxonomy" id="38038"/>
    <lineage>
        <taxon>Eukaryota</taxon>
        <taxon>Fungi</taxon>
        <taxon>Dikarya</taxon>
        <taxon>Ascomycota</taxon>
        <taxon>Pezizomycotina</taxon>
        <taxon>Leotiomycetes</taxon>
        <taxon>Helotiales</taxon>
        <taxon>Ploettnerulaceae</taxon>
        <taxon>Rhynchosporium</taxon>
    </lineage>
</organism>
<sequence>MRKERPEKQKISKPDLCKPAALVTFLVGPEDDITKVVVHKEFACYHSTVLRAAFASDFVEGQTQTYRVKDTFPVFQLIDDVDKGEESDHALQSVTAEDMHLVELWVLADKLAVPELQNCAIDHIVQKGVVCEWPAHKTFNYIYENTATDSQLRLLAVQQCRNHKRGVFEKDGECFPKLLLLDMIVNSPGIQPGPLTLGLDLASVEILSGLSSLTHSGKGWMTP</sequence>
<accession>A0A1E1M196</accession>
<name>A0A1E1M196_RHYSE</name>
<reference evidence="2" key="1">
    <citation type="submission" date="2016-03" db="EMBL/GenBank/DDBJ databases">
        <authorList>
            <person name="Guldener U."/>
        </authorList>
    </citation>
    <scope>NUCLEOTIDE SEQUENCE [LARGE SCALE GENOMIC DNA]</scope>
</reference>
<dbReference type="Gene3D" id="3.30.710.10">
    <property type="entry name" value="Potassium Channel Kv1.1, Chain A"/>
    <property type="match status" value="1"/>
</dbReference>
<evidence type="ECO:0000313" key="1">
    <source>
        <dbReference type="EMBL" id="CZT42884.1"/>
    </source>
</evidence>
<evidence type="ECO:0008006" key="3">
    <source>
        <dbReference type="Google" id="ProtNLM"/>
    </source>
</evidence>
<dbReference type="EMBL" id="FJVC01000104">
    <property type="protein sequence ID" value="CZT42884.1"/>
    <property type="molecule type" value="Genomic_DNA"/>
</dbReference>
<dbReference type="PANTHER" id="PTHR47843">
    <property type="entry name" value="BTB DOMAIN-CONTAINING PROTEIN-RELATED"/>
    <property type="match status" value="1"/>
</dbReference>
<protein>
    <recommendedName>
        <fullName evidence="3">BTB domain-containing protein</fullName>
    </recommendedName>
</protein>
<dbReference type="AlphaFoldDB" id="A0A1E1M196"/>
<proteinExistence type="predicted"/>
<keyword evidence="2" id="KW-1185">Reference proteome</keyword>
<dbReference type="InterPro" id="IPR011333">
    <property type="entry name" value="SKP1/BTB/POZ_sf"/>
</dbReference>
<evidence type="ECO:0000313" key="2">
    <source>
        <dbReference type="Proteomes" id="UP000177625"/>
    </source>
</evidence>
<gene>
    <name evidence="1" type="ORF">RSE6_02836</name>
</gene>